<dbReference type="EMBL" id="JADNYJ010000021">
    <property type="protein sequence ID" value="KAF8905714.1"/>
    <property type="molecule type" value="Genomic_DNA"/>
</dbReference>
<dbReference type="EMBL" id="JADNYJ010000041">
    <property type="protein sequence ID" value="KAF8901527.1"/>
    <property type="molecule type" value="Genomic_DNA"/>
</dbReference>
<feature type="transmembrane region" description="Helical" evidence="2">
    <location>
        <begin position="200"/>
        <end position="227"/>
    </location>
</feature>
<evidence type="ECO:0000256" key="1">
    <source>
        <dbReference type="SAM" id="MobiDB-lite"/>
    </source>
</evidence>
<accession>A0A9P5NSZ8</accession>
<organism evidence="4 5">
    <name type="scientific">Gymnopilus junonius</name>
    <name type="common">Spectacular rustgill mushroom</name>
    <name type="synonym">Gymnopilus spectabilis subsp. junonius</name>
    <dbReference type="NCBI Taxonomy" id="109634"/>
    <lineage>
        <taxon>Eukaryota</taxon>
        <taxon>Fungi</taxon>
        <taxon>Dikarya</taxon>
        <taxon>Basidiomycota</taxon>
        <taxon>Agaricomycotina</taxon>
        <taxon>Agaricomycetes</taxon>
        <taxon>Agaricomycetidae</taxon>
        <taxon>Agaricales</taxon>
        <taxon>Agaricineae</taxon>
        <taxon>Hymenogastraceae</taxon>
        <taxon>Gymnopilus</taxon>
    </lineage>
</organism>
<evidence type="ECO:0000313" key="3">
    <source>
        <dbReference type="EMBL" id="KAF8901527.1"/>
    </source>
</evidence>
<protein>
    <submittedName>
        <fullName evidence="4">Uncharacterized protein</fullName>
    </submittedName>
</protein>
<feature type="transmembrane region" description="Helical" evidence="2">
    <location>
        <begin position="242"/>
        <end position="261"/>
    </location>
</feature>
<dbReference type="AlphaFoldDB" id="A0A9P5NSZ8"/>
<keyword evidence="5" id="KW-1185">Reference proteome</keyword>
<dbReference type="Proteomes" id="UP000724874">
    <property type="component" value="Unassembled WGS sequence"/>
</dbReference>
<proteinExistence type="predicted"/>
<comment type="caution">
    <text evidence="4">The sequence shown here is derived from an EMBL/GenBank/DDBJ whole genome shotgun (WGS) entry which is preliminary data.</text>
</comment>
<feature type="transmembrane region" description="Helical" evidence="2">
    <location>
        <begin position="156"/>
        <end position="175"/>
    </location>
</feature>
<dbReference type="OrthoDB" id="3103998at2759"/>
<name>A0A9P5NSZ8_GYMJU</name>
<keyword evidence="2" id="KW-1133">Transmembrane helix</keyword>
<evidence type="ECO:0000256" key="2">
    <source>
        <dbReference type="SAM" id="Phobius"/>
    </source>
</evidence>
<gene>
    <name evidence="4" type="ORF">CPB84DRAFT_1960247</name>
    <name evidence="3" type="ORF">CPB84DRAFT_1962029</name>
</gene>
<keyword evidence="2" id="KW-0812">Transmembrane</keyword>
<keyword evidence="2" id="KW-0472">Membrane</keyword>
<feature type="region of interest" description="Disordered" evidence="1">
    <location>
        <begin position="1"/>
        <end position="28"/>
    </location>
</feature>
<evidence type="ECO:0000313" key="4">
    <source>
        <dbReference type="EMBL" id="KAF8905714.1"/>
    </source>
</evidence>
<evidence type="ECO:0000313" key="5">
    <source>
        <dbReference type="Proteomes" id="UP000724874"/>
    </source>
</evidence>
<reference evidence="4" key="1">
    <citation type="submission" date="2020-11" db="EMBL/GenBank/DDBJ databases">
        <authorList>
            <consortium name="DOE Joint Genome Institute"/>
            <person name="Ahrendt S."/>
            <person name="Riley R."/>
            <person name="Andreopoulos W."/>
            <person name="LaButti K."/>
            <person name="Pangilinan J."/>
            <person name="Ruiz-duenas F.J."/>
            <person name="Barrasa J.M."/>
            <person name="Sanchez-Garcia M."/>
            <person name="Camarero S."/>
            <person name="Miyauchi S."/>
            <person name="Serrano A."/>
            <person name="Linde D."/>
            <person name="Babiker R."/>
            <person name="Drula E."/>
            <person name="Ayuso-Fernandez I."/>
            <person name="Pacheco R."/>
            <person name="Padilla G."/>
            <person name="Ferreira P."/>
            <person name="Barriuso J."/>
            <person name="Kellner H."/>
            <person name="Castanera R."/>
            <person name="Alfaro M."/>
            <person name="Ramirez L."/>
            <person name="Pisabarro A.G."/>
            <person name="Kuo A."/>
            <person name="Tritt A."/>
            <person name="Lipzen A."/>
            <person name="He G."/>
            <person name="Yan M."/>
            <person name="Ng V."/>
            <person name="Cullen D."/>
            <person name="Martin F."/>
            <person name="Rosso M.-N."/>
            <person name="Henrissat B."/>
            <person name="Hibbett D."/>
            <person name="Martinez A.T."/>
            <person name="Grigoriev I.V."/>
        </authorList>
    </citation>
    <scope>NUCLEOTIDE SEQUENCE</scope>
    <source>
        <strain evidence="4">AH 44721</strain>
    </source>
</reference>
<sequence>MDDTVTIDSPEMPSLVHGGRSNSQNYQNHGRSITTLGVHSGDFLLSFRLPDNHAASRRRIVKPHFHQRILNLIPDIPVLPASKLLHYVFHYEPDENSYPYGSLTLSDIGGRRWNTAIVGIVDTWKVCQLTSTGLVASVLAVLQIQPIFNSTTMRTLIVASFMFSCSSLVSSHLYIASKESFLKRRVIDKWKAAGDATNEFWTLVSLPVAFIMWSSAFFCATLFLLIWNDFETTAMGGSCDSNFPVCAFLTFIPVISFTKIYHAMKKFRRL</sequence>